<dbReference type="EnsemblPlants" id="OB10G17600.1">
    <property type="protein sequence ID" value="OB10G17600.1"/>
    <property type="gene ID" value="OB10G17600"/>
</dbReference>
<name>J3N2L2_ORYBR</name>
<evidence type="ECO:0000256" key="2">
    <source>
        <dbReference type="SAM" id="Phobius"/>
    </source>
</evidence>
<dbReference type="Pfam" id="PF13968">
    <property type="entry name" value="DUF4220"/>
    <property type="match status" value="1"/>
</dbReference>
<keyword evidence="2" id="KW-1133">Transmembrane helix</keyword>
<evidence type="ECO:0000256" key="3">
    <source>
        <dbReference type="SAM" id="SignalP"/>
    </source>
</evidence>
<proteinExistence type="predicted"/>
<evidence type="ECO:0000313" key="6">
    <source>
        <dbReference type="Proteomes" id="UP000006038"/>
    </source>
</evidence>
<organism evidence="5">
    <name type="scientific">Oryza brachyantha</name>
    <name type="common">malo sina</name>
    <dbReference type="NCBI Taxonomy" id="4533"/>
    <lineage>
        <taxon>Eukaryota</taxon>
        <taxon>Viridiplantae</taxon>
        <taxon>Streptophyta</taxon>
        <taxon>Embryophyta</taxon>
        <taxon>Tracheophyta</taxon>
        <taxon>Spermatophyta</taxon>
        <taxon>Magnoliopsida</taxon>
        <taxon>Liliopsida</taxon>
        <taxon>Poales</taxon>
        <taxon>Poaceae</taxon>
        <taxon>BOP clade</taxon>
        <taxon>Oryzoideae</taxon>
        <taxon>Oryzeae</taxon>
        <taxon>Oryzinae</taxon>
        <taxon>Oryza</taxon>
    </lineage>
</organism>
<feature type="chain" id="PRO_5003775466" description="DUF4220 domain-containing protein" evidence="3">
    <location>
        <begin position="24"/>
        <end position="573"/>
    </location>
</feature>
<keyword evidence="6" id="KW-1185">Reference proteome</keyword>
<dbReference type="AlphaFoldDB" id="J3N2L2"/>
<feature type="signal peptide" evidence="3">
    <location>
        <begin position="1"/>
        <end position="23"/>
    </location>
</feature>
<dbReference type="PANTHER" id="PTHR31325">
    <property type="entry name" value="OS01G0798800 PROTEIN-RELATED"/>
    <property type="match status" value="1"/>
</dbReference>
<reference evidence="5" key="2">
    <citation type="submission" date="2013-04" db="UniProtKB">
        <authorList>
            <consortium name="EnsemblPlants"/>
        </authorList>
    </citation>
    <scope>IDENTIFICATION</scope>
</reference>
<feature type="domain" description="DUF4220" evidence="4">
    <location>
        <begin position="2"/>
        <end position="248"/>
    </location>
</feature>
<dbReference type="Gramene" id="OB10G17600.1">
    <property type="protein sequence ID" value="OB10G17600.1"/>
    <property type="gene ID" value="OB10G17600"/>
</dbReference>
<accession>J3N2L2</accession>
<evidence type="ECO:0000313" key="5">
    <source>
        <dbReference type="EnsemblPlants" id="OB10G17600.1"/>
    </source>
</evidence>
<feature type="region of interest" description="Disordered" evidence="1">
    <location>
        <begin position="553"/>
        <end position="573"/>
    </location>
</feature>
<keyword evidence="2" id="KW-0812">Transmembrane</keyword>
<dbReference type="HOGENOM" id="CLU_009180_3_0_1"/>
<keyword evidence="3" id="KW-0732">Signal</keyword>
<dbReference type="InterPro" id="IPR025315">
    <property type="entry name" value="DUF4220"/>
</dbReference>
<evidence type="ECO:0000256" key="1">
    <source>
        <dbReference type="SAM" id="MobiDB-lite"/>
    </source>
</evidence>
<evidence type="ECO:0000259" key="4">
    <source>
        <dbReference type="Pfam" id="PF13968"/>
    </source>
</evidence>
<keyword evidence="2" id="KW-0472">Membrane</keyword>
<dbReference type="Pfam" id="PF04578">
    <property type="entry name" value="DUF594"/>
    <property type="match status" value="1"/>
</dbReference>
<sequence>MLWWATMLMLVVGVVKYGERVWALKCAGSSLSGKNYRWFGSAKLGLTVYNMDHYTAYPIREYRDTEALLLMAHRLLDLPKSFLKGPLPKVVGHELFLQLSGKDIYKVVEIELSLMHDVFYTKSEVMHAWYGLCIRVFLPLVVAVAFFLFCQHHRHKQQWEGYNRVDIVVTFILFVGALILEMVSSLRAMLSSWTLAFLVEPAKPPKNLPSIKKLLSRVILPLRRLVHAADWRRKYYWTGSMGQLNLVELCVHGRASQRSKIAKWLGLEDQWNVLACSRFIHVPRGVKNLLYEGSWRARCQVDTSYPRVPLTLKLGEELLSKCLDDDNDSECSNSDSAPVPTIEEHILTWHISTEIYLDWWKEEQAKPKDQTRVQPVDEENANGGDKEENANGNDEEENTNADDEEENELAEAVRMLSNYMFFLLASRPYMLPPPINRVMYVELCNDIIYTDQRAWPSGSTEALMSYLRGRGPKSFNQRIKRGHQLGTGLIKMEEQRKQEESMLRQIGRVWAEMVCYAGHKCGADHHAKSLSNGGELITVAALLVEHALKESAPGPREEYPLRKLSYDHVPDTN</sequence>
<feature type="compositionally biased region" description="Basic and acidic residues" evidence="1">
    <location>
        <begin position="555"/>
        <end position="573"/>
    </location>
</feature>
<dbReference type="Proteomes" id="UP000006038">
    <property type="component" value="Chromosome 10"/>
</dbReference>
<feature type="compositionally biased region" description="Acidic residues" evidence="1">
    <location>
        <begin position="393"/>
        <end position="407"/>
    </location>
</feature>
<feature type="region of interest" description="Disordered" evidence="1">
    <location>
        <begin position="367"/>
        <end position="407"/>
    </location>
</feature>
<dbReference type="STRING" id="4533.J3N2L2"/>
<dbReference type="InterPro" id="IPR007658">
    <property type="entry name" value="DUF594"/>
</dbReference>
<protein>
    <recommendedName>
        <fullName evidence="4">DUF4220 domain-containing protein</fullName>
    </recommendedName>
</protein>
<reference evidence="5" key="1">
    <citation type="journal article" date="2013" name="Nat. Commun.">
        <title>Whole-genome sequencing of Oryza brachyantha reveals mechanisms underlying Oryza genome evolution.</title>
        <authorList>
            <person name="Chen J."/>
            <person name="Huang Q."/>
            <person name="Gao D."/>
            <person name="Wang J."/>
            <person name="Lang Y."/>
            <person name="Liu T."/>
            <person name="Li B."/>
            <person name="Bai Z."/>
            <person name="Luis Goicoechea J."/>
            <person name="Liang C."/>
            <person name="Chen C."/>
            <person name="Zhang W."/>
            <person name="Sun S."/>
            <person name="Liao Y."/>
            <person name="Zhang X."/>
            <person name="Yang L."/>
            <person name="Song C."/>
            <person name="Wang M."/>
            <person name="Shi J."/>
            <person name="Liu G."/>
            <person name="Liu J."/>
            <person name="Zhou H."/>
            <person name="Zhou W."/>
            <person name="Yu Q."/>
            <person name="An N."/>
            <person name="Chen Y."/>
            <person name="Cai Q."/>
            <person name="Wang B."/>
            <person name="Liu B."/>
            <person name="Min J."/>
            <person name="Huang Y."/>
            <person name="Wu H."/>
            <person name="Li Z."/>
            <person name="Zhang Y."/>
            <person name="Yin Y."/>
            <person name="Song W."/>
            <person name="Jiang J."/>
            <person name="Jackson S.A."/>
            <person name="Wing R.A."/>
            <person name="Wang J."/>
            <person name="Chen M."/>
        </authorList>
    </citation>
    <scope>NUCLEOTIDE SEQUENCE [LARGE SCALE GENOMIC DNA]</scope>
    <source>
        <strain evidence="5">cv. IRGC 101232</strain>
    </source>
</reference>
<feature type="transmembrane region" description="Helical" evidence="2">
    <location>
        <begin position="128"/>
        <end position="149"/>
    </location>
</feature>
<feature type="transmembrane region" description="Helical" evidence="2">
    <location>
        <begin position="161"/>
        <end position="180"/>
    </location>
</feature>